<dbReference type="EMBL" id="BKCJ011179673">
    <property type="protein sequence ID" value="GFC99618.1"/>
    <property type="molecule type" value="Genomic_DNA"/>
</dbReference>
<feature type="compositionally biased region" description="Polar residues" evidence="2">
    <location>
        <begin position="152"/>
        <end position="163"/>
    </location>
</feature>
<protein>
    <submittedName>
        <fullName evidence="3">Uncharacterized protein</fullName>
    </submittedName>
</protein>
<feature type="coiled-coil region" evidence="1">
    <location>
        <begin position="86"/>
        <end position="120"/>
    </location>
</feature>
<evidence type="ECO:0000256" key="2">
    <source>
        <dbReference type="SAM" id="MobiDB-lite"/>
    </source>
</evidence>
<comment type="caution">
    <text evidence="3">The sequence shown here is derived from an EMBL/GenBank/DDBJ whole genome shotgun (WGS) entry which is preliminary data.</text>
</comment>
<keyword evidence="1" id="KW-0175">Coiled coil</keyword>
<reference evidence="3" key="1">
    <citation type="journal article" date="2019" name="Sci. Rep.">
        <title>Draft genome of Tanacetum cinerariifolium, the natural source of mosquito coil.</title>
        <authorList>
            <person name="Yamashiro T."/>
            <person name="Shiraishi A."/>
            <person name="Satake H."/>
            <person name="Nakayama K."/>
        </authorList>
    </citation>
    <scope>NUCLEOTIDE SEQUENCE</scope>
</reference>
<organism evidence="3">
    <name type="scientific">Tanacetum cinerariifolium</name>
    <name type="common">Dalmatian daisy</name>
    <name type="synonym">Chrysanthemum cinerariifolium</name>
    <dbReference type="NCBI Taxonomy" id="118510"/>
    <lineage>
        <taxon>Eukaryota</taxon>
        <taxon>Viridiplantae</taxon>
        <taxon>Streptophyta</taxon>
        <taxon>Embryophyta</taxon>
        <taxon>Tracheophyta</taxon>
        <taxon>Spermatophyta</taxon>
        <taxon>Magnoliopsida</taxon>
        <taxon>eudicotyledons</taxon>
        <taxon>Gunneridae</taxon>
        <taxon>Pentapetalae</taxon>
        <taxon>asterids</taxon>
        <taxon>campanulids</taxon>
        <taxon>Asterales</taxon>
        <taxon>Asteraceae</taxon>
        <taxon>Asteroideae</taxon>
        <taxon>Anthemideae</taxon>
        <taxon>Anthemidinae</taxon>
        <taxon>Tanacetum</taxon>
    </lineage>
</organism>
<feature type="region of interest" description="Disordered" evidence="2">
    <location>
        <begin position="151"/>
        <end position="180"/>
    </location>
</feature>
<proteinExistence type="predicted"/>
<feature type="non-terminal residue" evidence="3">
    <location>
        <position position="180"/>
    </location>
</feature>
<sequence>LAKEADASLAKHTILELEIERLLKAVVSQDIISVVHNASVVDTSDLHTELECTKERFENCIIKKETEYAKLWKDWYKKCNECKYDKISYDKAYKDMQQKIERLQAQLGDLKGKCKDTSCDNTQDSSKNTKFAKQPNVEILSQIGEANALSKPVTSNSVSTPQVSKGVKNAKVSKFQSKFQ</sequence>
<evidence type="ECO:0000313" key="3">
    <source>
        <dbReference type="EMBL" id="GFC99618.1"/>
    </source>
</evidence>
<feature type="non-terminal residue" evidence="3">
    <location>
        <position position="1"/>
    </location>
</feature>
<gene>
    <name evidence="3" type="ORF">Tci_871588</name>
</gene>
<dbReference type="AlphaFoldDB" id="A0A699SRT4"/>
<accession>A0A699SRT4</accession>
<evidence type="ECO:0000256" key="1">
    <source>
        <dbReference type="SAM" id="Coils"/>
    </source>
</evidence>
<name>A0A699SRT4_TANCI</name>